<sequence>MEESADLVFNSQNIMSFKSSEYDINDFLESLHQGIFQKTLQYQTCLKQLTHVFSWLLGELEENPSVIPDLTSQGILDLISHKTIFLIK</sequence>
<evidence type="ECO:0000313" key="1">
    <source>
        <dbReference type="EMBL" id="KOF80722.1"/>
    </source>
</evidence>
<reference evidence="1" key="1">
    <citation type="submission" date="2015-07" db="EMBL/GenBank/DDBJ databases">
        <title>MeaNS - Measles Nucleotide Surveillance Program.</title>
        <authorList>
            <person name="Tran T."/>
            <person name="Druce J."/>
        </authorList>
    </citation>
    <scope>NUCLEOTIDE SEQUENCE</scope>
    <source>
        <strain evidence="1">UCB-OBI-ISO-001</strain>
        <tissue evidence="1">Gonad</tissue>
    </source>
</reference>
<name>A0A0L8GUZ7_OCTBM</name>
<accession>A0A0L8GUZ7</accession>
<gene>
    <name evidence="1" type="ORF">OCBIM_22027543mg</name>
</gene>
<dbReference type="OrthoDB" id="10256849at2759"/>
<dbReference type="EMBL" id="KQ420299">
    <property type="protein sequence ID" value="KOF80722.1"/>
    <property type="molecule type" value="Genomic_DNA"/>
</dbReference>
<proteinExistence type="predicted"/>
<organism evidence="1">
    <name type="scientific">Octopus bimaculoides</name>
    <name type="common">California two-spotted octopus</name>
    <dbReference type="NCBI Taxonomy" id="37653"/>
    <lineage>
        <taxon>Eukaryota</taxon>
        <taxon>Metazoa</taxon>
        <taxon>Spiralia</taxon>
        <taxon>Lophotrochozoa</taxon>
        <taxon>Mollusca</taxon>
        <taxon>Cephalopoda</taxon>
        <taxon>Coleoidea</taxon>
        <taxon>Octopodiformes</taxon>
        <taxon>Octopoda</taxon>
        <taxon>Incirrata</taxon>
        <taxon>Octopodidae</taxon>
        <taxon>Octopus</taxon>
    </lineage>
</organism>
<protein>
    <submittedName>
        <fullName evidence="1">Uncharacterized protein</fullName>
    </submittedName>
</protein>
<dbReference type="AlphaFoldDB" id="A0A0L8GUZ7"/>